<dbReference type="RefSeq" id="WP_263248473.1">
    <property type="nucleotide sequence ID" value="NZ_BAABLT010000049.1"/>
</dbReference>
<dbReference type="Proteomes" id="UP001597018">
    <property type="component" value="Unassembled WGS sequence"/>
</dbReference>
<comment type="caution">
    <text evidence="1">The sequence shown here is derived from an EMBL/GenBank/DDBJ whole genome shotgun (WGS) entry which is preliminary data.</text>
</comment>
<proteinExistence type="predicted"/>
<protein>
    <submittedName>
        <fullName evidence="1">Imm1 family immunity protein</fullName>
    </submittedName>
</protein>
<dbReference type="Pfam" id="PF14430">
    <property type="entry name" value="Imm1"/>
    <property type="match status" value="1"/>
</dbReference>
<evidence type="ECO:0000313" key="2">
    <source>
        <dbReference type="Proteomes" id="UP001597018"/>
    </source>
</evidence>
<gene>
    <name evidence="1" type="ORF">ACFQ16_26575</name>
</gene>
<dbReference type="InterPro" id="IPR025680">
    <property type="entry name" value="DddI"/>
</dbReference>
<accession>A0ABW3FZQ6</accession>
<dbReference type="EMBL" id="JBHTIW010000032">
    <property type="protein sequence ID" value="MFD0923323.1"/>
    <property type="molecule type" value="Genomic_DNA"/>
</dbReference>
<keyword evidence="2" id="KW-1185">Reference proteome</keyword>
<sequence length="236" mass="25930">MSNPSPEPGPTEQPAVVFARLADVPLDALDKLIETTHAVYDDLNKVLGHPYWGDLVFHQGAAVKALREARVCMEGLRAEAVGARNTELGITVTTAVVGDERHYAHSEEDKAALVERVLRPSVPGACHLYVWDRPHENPDAPGPYTQVRIVTDGESEIGVLNFTEESEDGELTSWHTSNPEPLPDAPALPFDAGSALKFPRDAVLPFRELRAALDEFTRTGERPEAVQWQPARWGDV</sequence>
<name>A0ABW3FZQ6_9PSEU</name>
<organism evidence="1 2">
    <name type="scientific">Saccharopolyspora rosea</name>
    <dbReference type="NCBI Taxonomy" id="524884"/>
    <lineage>
        <taxon>Bacteria</taxon>
        <taxon>Bacillati</taxon>
        <taxon>Actinomycetota</taxon>
        <taxon>Actinomycetes</taxon>
        <taxon>Pseudonocardiales</taxon>
        <taxon>Pseudonocardiaceae</taxon>
        <taxon>Saccharopolyspora</taxon>
    </lineage>
</organism>
<reference evidence="2" key="1">
    <citation type="journal article" date="2019" name="Int. J. Syst. Evol. Microbiol.">
        <title>The Global Catalogue of Microorganisms (GCM) 10K type strain sequencing project: providing services to taxonomists for standard genome sequencing and annotation.</title>
        <authorList>
            <consortium name="The Broad Institute Genomics Platform"/>
            <consortium name="The Broad Institute Genome Sequencing Center for Infectious Disease"/>
            <person name="Wu L."/>
            <person name="Ma J."/>
        </authorList>
    </citation>
    <scope>NUCLEOTIDE SEQUENCE [LARGE SCALE GENOMIC DNA]</scope>
    <source>
        <strain evidence="2">CCUG 56401</strain>
    </source>
</reference>
<evidence type="ECO:0000313" key="1">
    <source>
        <dbReference type="EMBL" id="MFD0923323.1"/>
    </source>
</evidence>